<dbReference type="OrthoDB" id="6077919at2759"/>
<feature type="domain" description="C2H2-type" evidence="8">
    <location>
        <begin position="418"/>
        <end position="445"/>
    </location>
</feature>
<dbReference type="Pfam" id="PF07776">
    <property type="entry name" value="zf-AD"/>
    <property type="match status" value="1"/>
</dbReference>
<dbReference type="Gene3D" id="3.30.160.60">
    <property type="entry name" value="Classic Zinc Finger"/>
    <property type="match status" value="6"/>
</dbReference>
<reference evidence="11" key="1">
    <citation type="submission" date="2025-08" db="UniProtKB">
        <authorList>
            <consortium name="RefSeq"/>
        </authorList>
    </citation>
    <scope>IDENTIFICATION</scope>
    <source>
        <strain evidence="11">11010-0011.00</strain>
        <tissue evidence="11">Whole body</tissue>
    </source>
</reference>
<sequence length="614" mass="69436">MAVAESAQDLATNWQLWCRLCAKDDIQGNINVFLKNEADTTDAGGDLTMAIGKYFWVNITRGEELPEMICTECLGLVTSLVNFSERITRVQKMYCILQSRSKQKALDMRELRTRFGLLDEEREAVVLPQQALTEVHYVVDEKPKINEQGLLEEALELENPLTPCRRTEGGENKDEEINAAEEDESLADSAEDLASEPGSASSCSSKSSRPVREIIRRRGRKKGKEKTSDGKIYECSECYKVYTHTWTLQRHMRHHTKEEEEAVSDQTSPGEQLPCAECDKKFRTRYQLQRHMQQHVPITKRKIYPCNSCGKKFTSNYSAQLHAQYMHQDERPRPFICEQCGVAVHSNAALKEHMLRHTDYAPFECDICKKCFKSANRLKHHKETHDPHKYICPECGMQLNSRPTLNRHRLVHTDQMQHKCDYCGREFKRAKALKNHLILHTGLKPYSCDFCDRTFANGSNCRTHKKKSHPVELAEQEAAGGAKTYNRNIPKLEALKAFTKNKDNLSPVATKQSGCFAFGKKPKPPSTVPEAAAPPAAIPTIDNIYNHIMKQSPTVPKEELSPSTVAAPFAPEQLLLTTTDNGVDLLQATQVLPTSPSSNHIEEPSDASSQVFSY</sequence>
<dbReference type="InterPro" id="IPR036236">
    <property type="entry name" value="Znf_C2H2_sf"/>
</dbReference>
<dbReference type="Proteomes" id="UP000504634">
    <property type="component" value="Unplaced"/>
</dbReference>
<evidence type="ECO:0000259" key="9">
    <source>
        <dbReference type="PROSITE" id="PS51915"/>
    </source>
</evidence>
<dbReference type="GO" id="GO:0005634">
    <property type="term" value="C:nucleus"/>
    <property type="evidence" value="ECO:0007669"/>
    <property type="project" value="InterPro"/>
</dbReference>
<feature type="domain" description="C2H2-type" evidence="8">
    <location>
        <begin position="233"/>
        <end position="260"/>
    </location>
</feature>
<keyword evidence="1 6" id="KW-0479">Metal-binding</keyword>
<dbReference type="PROSITE" id="PS51915">
    <property type="entry name" value="ZAD"/>
    <property type="match status" value="1"/>
</dbReference>
<dbReference type="PANTHER" id="PTHR24379:SF117">
    <property type="entry name" value="ZINC FINGER PROTEIN WECKLE"/>
    <property type="match status" value="1"/>
</dbReference>
<dbReference type="SUPFAM" id="SSF57667">
    <property type="entry name" value="beta-beta-alpha zinc fingers"/>
    <property type="match status" value="4"/>
</dbReference>
<dbReference type="GO" id="GO:0008270">
    <property type="term" value="F:zinc ion binding"/>
    <property type="evidence" value="ECO:0007669"/>
    <property type="project" value="UniProtKB-UniRule"/>
</dbReference>
<evidence type="ECO:0000256" key="7">
    <source>
        <dbReference type="SAM" id="MobiDB-lite"/>
    </source>
</evidence>
<accession>A0A6J2TK04</accession>
<feature type="domain" description="C2H2-type" evidence="8">
    <location>
        <begin position="273"/>
        <end position="295"/>
    </location>
</feature>
<evidence type="ECO:0000256" key="2">
    <source>
        <dbReference type="ARBA" id="ARBA00022737"/>
    </source>
</evidence>
<gene>
    <name evidence="11" type="primary">LOC115625901</name>
</gene>
<keyword evidence="4 6" id="KW-0862">Zinc</keyword>
<dbReference type="Gene3D" id="3.40.1800.20">
    <property type="match status" value="1"/>
</dbReference>
<feature type="compositionally biased region" description="Acidic residues" evidence="7">
    <location>
        <begin position="179"/>
        <end position="194"/>
    </location>
</feature>
<feature type="region of interest" description="Disordered" evidence="7">
    <location>
        <begin position="179"/>
        <end position="226"/>
    </location>
</feature>
<evidence type="ECO:0000313" key="10">
    <source>
        <dbReference type="Proteomes" id="UP000504634"/>
    </source>
</evidence>
<feature type="compositionally biased region" description="Low complexity" evidence="7">
    <location>
        <begin position="195"/>
        <end position="208"/>
    </location>
</feature>
<feature type="domain" description="C2H2-type" evidence="8">
    <location>
        <begin position="335"/>
        <end position="362"/>
    </location>
</feature>
<feature type="domain" description="ZAD" evidence="9">
    <location>
        <begin position="16"/>
        <end position="97"/>
    </location>
</feature>
<protein>
    <submittedName>
        <fullName evidence="11">Zinc finger protein weckle</fullName>
    </submittedName>
</protein>
<feature type="region of interest" description="Disordered" evidence="7">
    <location>
        <begin position="594"/>
        <end position="614"/>
    </location>
</feature>
<dbReference type="AlphaFoldDB" id="A0A6J2TK04"/>
<feature type="binding site" evidence="6">
    <location>
        <position position="70"/>
    </location>
    <ligand>
        <name>Zn(2+)</name>
        <dbReference type="ChEBI" id="CHEBI:29105"/>
    </ligand>
</feature>
<feature type="domain" description="C2H2-type" evidence="8">
    <location>
        <begin position="446"/>
        <end position="474"/>
    </location>
</feature>
<feature type="binding site" evidence="6">
    <location>
        <position position="21"/>
    </location>
    <ligand>
        <name>Zn(2+)</name>
        <dbReference type="ChEBI" id="CHEBI:29105"/>
    </ligand>
</feature>
<dbReference type="SUPFAM" id="SSF57716">
    <property type="entry name" value="Glucocorticoid receptor-like (DNA-binding domain)"/>
    <property type="match status" value="1"/>
</dbReference>
<dbReference type="SMART" id="SM00868">
    <property type="entry name" value="zf-AD"/>
    <property type="match status" value="1"/>
</dbReference>
<dbReference type="FunFam" id="3.40.1800.20:FF:000002">
    <property type="entry name" value="Weckle, isoform B"/>
    <property type="match status" value="1"/>
</dbReference>
<evidence type="ECO:0000256" key="3">
    <source>
        <dbReference type="ARBA" id="ARBA00022771"/>
    </source>
</evidence>
<keyword evidence="3 5" id="KW-0863">Zinc-finger</keyword>
<feature type="binding site" evidence="6">
    <location>
        <position position="18"/>
    </location>
    <ligand>
        <name>Zn(2+)</name>
        <dbReference type="ChEBI" id="CHEBI:29105"/>
    </ligand>
</feature>
<organism evidence="10 11">
    <name type="scientific">Drosophila lebanonensis</name>
    <name type="common">Fruit fly</name>
    <name type="synonym">Scaptodrosophila lebanonensis</name>
    <dbReference type="NCBI Taxonomy" id="7225"/>
    <lineage>
        <taxon>Eukaryota</taxon>
        <taxon>Metazoa</taxon>
        <taxon>Ecdysozoa</taxon>
        <taxon>Arthropoda</taxon>
        <taxon>Hexapoda</taxon>
        <taxon>Insecta</taxon>
        <taxon>Pterygota</taxon>
        <taxon>Neoptera</taxon>
        <taxon>Endopterygota</taxon>
        <taxon>Diptera</taxon>
        <taxon>Brachycera</taxon>
        <taxon>Muscomorpha</taxon>
        <taxon>Ephydroidea</taxon>
        <taxon>Drosophilidae</taxon>
        <taxon>Scaptodrosophila</taxon>
    </lineage>
</organism>
<dbReference type="RefSeq" id="XP_030376991.1">
    <property type="nucleotide sequence ID" value="XM_030521131.1"/>
</dbReference>
<evidence type="ECO:0000256" key="4">
    <source>
        <dbReference type="ARBA" id="ARBA00022833"/>
    </source>
</evidence>
<dbReference type="Pfam" id="PF00096">
    <property type="entry name" value="zf-C2H2"/>
    <property type="match status" value="5"/>
</dbReference>
<dbReference type="PROSITE" id="PS00028">
    <property type="entry name" value="ZINC_FINGER_C2H2_1"/>
    <property type="match status" value="8"/>
</dbReference>
<dbReference type="FunFam" id="3.30.160.60:FF:002040">
    <property type="entry name" value="zinc finger protein 70"/>
    <property type="match status" value="1"/>
</dbReference>
<feature type="domain" description="C2H2-type" evidence="8">
    <location>
        <begin position="390"/>
        <end position="417"/>
    </location>
</feature>
<dbReference type="PROSITE" id="PS50157">
    <property type="entry name" value="ZINC_FINGER_C2H2_2"/>
    <property type="match status" value="8"/>
</dbReference>
<name>A0A6J2TK04_DROLE</name>
<evidence type="ECO:0000259" key="8">
    <source>
        <dbReference type="PROSITE" id="PS50157"/>
    </source>
</evidence>
<evidence type="ECO:0000313" key="11">
    <source>
        <dbReference type="RefSeq" id="XP_030376991.1"/>
    </source>
</evidence>
<dbReference type="GeneID" id="115625901"/>
<evidence type="ECO:0000256" key="6">
    <source>
        <dbReference type="PROSITE-ProRule" id="PRU01263"/>
    </source>
</evidence>
<dbReference type="InterPro" id="IPR013087">
    <property type="entry name" value="Znf_C2H2_type"/>
</dbReference>
<proteinExistence type="predicted"/>
<feature type="domain" description="C2H2-type" evidence="8">
    <location>
        <begin position="304"/>
        <end position="332"/>
    </location>
</feature>
<feature type="binding site" evidence="6">
    <location>
        <position position="73"/>
    </location>
    <ligand>
        <name>Zn(2+)</name>
        <dbReference type="ChEBI" id="CHEBI:29105"/>
    </ligand>
</feature>
<feature type="domain" description="C2H2-type" evidence="8">
    <location>
        <begin position="363"/>
        <end position="390"/>
    </location>
</feature>
<evidence type="ECO:0000256" key="1">
    <source>
        <dbReference type="ARBA" id="ARBA00022723"/>
    </source>
</evidence>
<dbReference type="InterPro" id="IPR012934">
    <property type="entry name" value="Znf_AD"/>
</dbReference>
<keyword evidence="2" id="KW-0677">Repeat</keyword>
<keyword evidence="10" id="KW-1185">Reference proteome</keyword>
<evidence type="ECO:0000256" key="5">
    <source>
        <dbReference type="PROSITE-ProRule" id="PRU00042"/>
    </source>
</evidence>
<dbReference type="SMART" id="SM00355">
    <property type="entry name" value="ZnF_C2H2"/>
    <property type="match status" value="8"/>
</dbReference>
<dbReference type="PANTHER" id="PTHR24379">
    <property type="entry name" value="KRAB AND ZINC FINGER DOMAIN-CONTAINING"/>
    <property type="match status" value="1"/>
</dbReference>